<protein>
    <submittedName>
        <fullName evidence="1">Uncharacterized protein</fullName>
    </submittedName>
</protein>
<dbReference type="EMBL" id="VSWC01000144">
    <property type="protein sequence ID" value="KAA1077469.1"/>
    <property type="molecule type" value="Genomic_DNA"/>
</dbReference>
<gene>
    <name evidence="1" type="ORF">PGT21_009293</name>
</gene>
<sequence>MCELREGQNNKESSSELRDDCLTHNKILAYLIDLLIRKRNKIPTQFLSTAGFLDYSLLVLEGRGRSTPANQHTRRSKIDPIQGFQHDSYPPRASWTILSWSSRVAVVPLQPTNTLDDQLLTRFKDSDTIPIAAGLLEYSFLVLEGCGRSTQADQHTRQLMINPIQLHLIS</sequence>
<reference evidence="1 2" key="1">
    <citation type="submission" date="2019-05" db="EMBL/GenBank/DDBJ databases">
        <title>Emergence of the Ug99 lineage of the wheat stem rust pathogen through somatic hybridization.</title>
        <authorList>
            <person name="Li F."/>
            <person name="Upadhyaya N.M."/>
            <person name="Sperschneider J."/>
            <person name="Matny O."/>
            <person name="Nguyen-Phuc H."/>
            <person name="Mago R."/>
            <person name="Raley C."/>
            <person name="Miller M.E."/>
            <person name="Silverstein K.A.T."/>
            <person name="Henningsen E."/>
            <person name="Hirsch C.D."/>
            <person name="Visser B."/>
            <person name="Pretorius Z.A."/>
            <person name="Steffenson B.J."/>
            <person name="Schwessinger B."/>
            <person name="Dodds P.N."/>
            <person name="Figueroa M."/>
        </authorList>
    </citation>
    <scope>NUCLEOTIDE SEQUENCE [LARGE SCALE GENOMIC DNA]</scope>
    <source>
        <strain evidence="1">21-0</strain>
    </source>
</reference>
<accession>A0A5B0MN58</accession>
<dbReference type="Proteomes" id="UP000324748">
    <property type="component" value="Unassembled WGS sequence"/>
</dbReference>
<evidence type="ECO:0000313" key="2">
    <source>
        <dbReference type="Proteomes" id="UP000324748"/>
    </source>
</evidence>
<organism evidence="1 2">
    <name type="scientific">Puccinia graminis f. sp. tritici</name>
    <dbReference type="NCBI Taxonomy" id="56615"/>
    <lineage>
        <taxon>Eukaryota</taxon>
        <taxon>Fungi</taxon>
        <taxon>Dikarya</taxon>
        <taxon>Basidiomycota</taxon>
        <taxon>Pucciniomycotina</taxon>
        <taxon>Pucciniomycetes</taxon>
        <taxon>Pucciniales</taxon>
        <taxon>Pucciniaceae</taxon>
        <taxon>Puccinia</taxon>
    </lineage>
</organism>
<name>A0A5B0MN58_PUCGR</name>
<proteinExistence type="predicted"/>
<evidence type="ECO:0000313" key="1">
    <source>
        <dbReference type="EMBL" id="KAA1077469.1"/>
    </source>
</evidence>
<dbReference type="AlphaFoldDB" id="A0A5B0MN58"/>
<comment type="caution">
    <text evidence="1">The sequence shown here is derived from an EMBL/GenBank/DDBJ whole genome shotgun (WGS) entry which is preliminary data.</text>
</comment>
<keyword evidence="2" id="KW-1185">Reference proteome</keyword>